<evidence type="ECO:0000256" key="8">
    <source>
        <dbReference type="RuleBase" id="RU361140"/>
    </source>
</evidence>
<dbReference type="AlphaFoldDB" id="A0AAU8J9H4"/>
<gene>
    <name evidence="10" type="primary">blaOXA</name>
    <name evidence="10" type="ORF">ABWT76_003855</name>
</gene>
<dbReference type="InterPro" id="IPR050515">
    <property type="entry name" value="Beta-lactam/transpept"/>
</dbReference>
<evidence type="ECO:0000256" key="3">
    <source>
        <dbReference type="ARBA" id="ARBA00012865"/>
    </source>
</evidence>
<dbReference type="InterPro" id="IPR012338">
    <property type="entry name" value="Beta-lactam/transpept-like"/>
</dbReference>
<evidence type="ECO:0000256" key="1">
    <source>
        <dbReference type="ARBA" id="ARBA00001526"/>
    </source>
</evidence>
<name>A0AAU8J9H4_9CYAN</name>
<evidence type="ECO:0000256" key="7">
    <source>
        <dbReference type="PIRSR" id="PIRSR602137-50"/>
    </source>
</evidence>
<comment type="catalytic activity">
    <reaction evidence="1 8">
        <text>a beta-lactam + H2O = a substituted beta-amino acid</text>
        <dbReference type="Rhea" id="RHEA:20401"/>
        <dbReference type="ChEBI" id="CHEBI:15377"/>
        <dbReference type="ChEBI" id="CHEBI:35627"/>
        <dbReference type="ChEBI" id="CHEBI:140347"/>
        <dbReference type="EC" id="3.5.2.6"/>
    </reaction>
</comment>
<evidence type="ECO:0000256" key="5">
    <source>
        <dbReference type="ARBA" id="ARBA00022801"/>
    </source>
</evidence>
<keyword evidence="4" id="KW-0732">Signal</keyword>
<dbReference type="SUPFAM" id="SSF56601">
    <property type="entry name" value="beta-lactamase/transpeptidase-like"/>
    <property type="match status" value="1"/>
</dbReference>
<dbReference type="EMBL" id="CP159837">
    <property type="protein sequence ID" value="XCM35196.1"/>
    <property type="molecule type" value="Genomic_DNA"/>
</dbReference>
<evidence type="ECO:0000256" key="4">
    <source>
        <dbReference type="ARBA" id="ARBA00022729"/>
    </source>
</evidence>
<feature type="active site" description="Acyl-ester intermediate" evidence="7">
    <location>
        <position position="93"/>
    </location>
</feature>
<sequence length="292" mass="33911">MTRFWRLTIWLFSWTIVAFIQVQKIPEPSKAASTMPKSVIDNQLLVEGDDRLDFGRHFREMAVEGSIIIYDLKNQRFSEHNPQRNMTAFPPASTFKILNSLIALETGAIADEIAVLTWDGIERELPQWNRDLNMKEAFKLSAVWFYQVLARRVGYARMQEWVSKAAYGNQKIGDREDIDKFWLDGELRISPEEQIQFLRRLYDNKLPFSEKSIAIVKDIMINEKTPEYTIRAKTGWFGFGNDAIANIGWYVGYVETGDNVYFFATNIDIRDEKDGAARIQLTRRCLQDMGVL</sequence>
<proteinExistence type="inferred from homology"/>
<dbReference type="GO" id="GO:0071555">
    <property type="term" value="P:cell wall organization"/>
    <property type="evidence" value="ECO:0007669"/>
    <property type="project" value="TreeGrafter"/>
</dbReference>
<dbReference type="InterPro" id="IPR002137">
    <property type="entry name" value="Beta-lactam_class-D_AS"/>
</dbReference>
<dbReference type="InterPro" id="IPR001460">
    <property type="entry name" value="PCN-bd_Tpept"/>
</dbReference>
<feature type="domain" description="Penicillin-binding protein transpeptidase" evidence="9">
    <location>
        <begin position="87"/>
        <end position="284"/>
    </location>
</feature>
<reference evidence="10" key="1">
    <citation type="submission" date="2024-07" db="EMBL/GenBank/DDBJ databases">
        <authorList>
            <person name="Kim Y.J."/>
            <person name="Jeong J.Y."/>
        </authorList>
    </citation>
    <scope>NUCLEOTIDE SEQUENCE</scope>
    <source>
        <strain evidence="10">GIHE-MW2</strain>
    </source>
</reference>
<dbReference type="GO" id="GO:0008658">
    <property type="term" value="F:penicillin binding"/>
    <property type="evidence" value="ECO:0007669"/>
    <property type="project" value="InterPro"/>
</dbReference>
<evidence type="ECO:0000313" key="10">
    <source>
        <dbReference type="EMBL" id="XCM35196.1"/>
    </source>
</evidence>
<dbReference type="NCBIfam" id="NF012161">
    <property type="entry name" value="bla_class_D_main"/>
    <property type="match status" value="1"/>
</dbReference>
<evidence type="ECO:0000256" key="6">
    <source>
        <dbReference type="ARBA" id="ARBA00023251"/>
    </source>
</evidence>
<dbReference type="Pfam" id="PF00905">
    <property type="entry name" value="Transpeptidase"/>
    <property type="match status" value="1"/>
</dbReference>
<evidence type="ECO:0000259" key="9">
    <source>
        <dbReference type="Pfam" id="PF00905"/>
    </source>
</evidence>
<accession>A0AAU8J9H4</accession>
<evidence type="ECO:0000256" key="2">
    <source>
        <dbReference type="ARBA" id="ARBA00007898"/>
    </source>
</evidence>
<dbReference type="EC" id="3.5.2.6" evidence="3 8"/>
<organism evidence="10">
    <name type="scientific">Planktothricoides raciborskii GIHE-MW2</name>
    <dbReference type="NCBI Taxonomy" id="2792601"/>
    <lineage>
        <taxon>Bacteria</taxon>
        <taxon>Bacillati</taxon>
        <taxon>Cyanobacteriota</taxon>
        <taxon>Cyanophyceae</taxon>
        <taxon>Oscillatoriophycideae</taxon>
        <taxon>Oscillatoriales</taxon>
        <taxon>Oscillatoriaceae</taxon>
        <taxon>Planktothricoides</taxon>
    </lineage>
</organism>
<dbReference type="GO" id="GO:0046677">
    <property type="term" value="P:response to antibiotic"/>
    <property type="evidence" value="ECO:0007669"/>
    <property type="project" value="UniProtKB-UniRule"/>
</dbReference>
<feature type="modified residue" description="N6-carboxylysine" evidence="7">
    <location>
        <position position="96"/>
    </location>
</feature>
<dbReference type="RefSeq" id="WP_354634814.1">
    <property type="nucleotide sequence ID" value="NZ_CP159837.1"/>
</dbReference>
<dbReference type="Gene3D" id="3.40.710.10">
    <property type="entry name" value="DD-peptidase/beta-lactamase superfamily"/>
    <property type="match status" value="1"/>
</dbReference>
<keyword evidence="5 8" id="KW-0378">Hydrolase</keyword>
<keyword evidence="6 8" id="KW-0046">Antibiotic resistance</keyword>
<protein>
    <recommendedName>
        <fullName evidence="3 8">Beta-lactamase</fullName>
        <ecNumber evidence="3 8">3.5.2.6</ecNumber>
    </recommendedName>
</protein>
<dbReference type="PANTHER" id="PTHR30627:SF6">
    <property type="entry name" value="BETA-LACTAMASE YBXI-RELATED"/>
    <property type="match status" value="1"/>
</dbReference>
<dbReference type="GO" id="GO:0008800">
    <property type="term" value="F:beta-lactamase activity"/>
    <property type="evidence" value="ECO:0007669"/>
    <property type="project" value="UniProtKB-UniRule"/>
</dbReference>
<dbReference type="PROSITE" id="PS00337">
    <property type="entry name" value="BETA_LACTAMASE_D"/>
    <property type="match status" value="1"/>
</dbReference>
<dbReference type="GO" id="GO:0005886">
    <property type="term" value="C:plasma membrane"/>
    <property type="evidence" value="ECO:0007669"/>
    <property type="project" value="TreeGrafter"/>
</dbReference>
<dbReference type="PANTHER" id="PTHR30627">
    <property type="entry name" value="PEPTIDOGLYCAN D,D-TRANSPEPTIDASE"/>
    <property type="match status" value="1"/>
</dbReference>
<comment type="similarity">
    <text evidence="2 8">Belongs to the class-D beta-lactamase family.</text>
</comment>
<dbReference type="GO" id="GO:0017001">
    <property type="term" value="P:antibiotic catabolic process"/>
    <property type="evidence" value="ECO:0007669"/>
    <property type="project" value="InterPro"/>
</dbReference>